<proteinExistence type="predicted"/>
<evidence type="ECO:0000256" key="1">
    <source>
        <dbReference type="SAM" id="MobiDB-lite"/>
    </source>
</evidence>
<feature type="compositionally biased region" description="Low complexity" evidence="1">
    <location>
        <begin position="54"/>
        <end position="63"/>
    </location>
</feature>
<feature type="region of interest" description="Disordered" evidence="1">
    <location>
        <begin position="44"/>
        <end position="191"/>
    </location>
</feature>
<dbReference type="OrthoDB" id="3250036at2759"/>
<protein>
    <submittedName>
        <fullName evidence="2">Uncharacterized protein</fullName>
    </submittedName>
</protein>
<evidence type="ECO:0000313" key="3">
    <source>
        <dbReference type="Proteomes" id="UP000310158"/>
    </source>
</evidence>
<evidence type="ECO:0000313" key="2">
    <source>
        <dbReference type="EMBL" id="THH08054.1"/>
    </source>
</evidence>
<dbReference type="Proteomes" id="UP000310158">
    <property type="component" value="Unassembled WGS sequence"/>
</dbReference>
<accession>A0A4S4L936</accession>
<dbReference type="EMBL" id="SGPL01000727">
    <property type="protein sequence ID" value="THH08054.1"/>
    <property type="molecule type" value="Genomic_DNA"/>
</dbReference>
<reference evidence="2 3" key="1">
    <citation type="submission" date="2019-02" db="EMBL/GenBank/DDBJ databases">
        <title>Genome sequencing of the rare red list fungi Bondarzewia mesenterica.</title>
        <authorList>
            <person name="Buettner E."/>
            <person name="Kellner H."/>
        </authorList>
    </citation>
    <scope>NUCLEOTIDE SEQUENCE [LARGE SCALE GENOMIC DNA]</scope>
    <source>
        <strain evidence="2 3">DSM 108281</strain>
    </source>
</reference>
<comment type="caution">
    <text evidence="2">The sequence shown here is derived from an EMBL/GenBank/DDBJ whole genome shotgun (WGS) entry which is preliminary data.</text>
</comment>
<sequence length="191" mass="20253">MTSLLWSPAYNPKPFAAINTRIQILVIELPIISVTLPLPFSAKNSPSAGDSTVSNNNNDSNSDYATGNYPPADDTTSSGGWGSKRNPWDASHHSGAQTPASRSDQSGLNSGTRTPSHGLIDQSTNGGSLLDVENASQGRDEETRETMNPYMGDSWEGRDEAGEALASRYRGSRDRVYESGASAGNDEDVGA</sequence>
<feature type="compositionally biased region" description="Polar residues" evidence="1">
    <location>
        <begin position="44"/>
        <end position="53"/>
    </location>
</feature>
<dbReference type="AlphaFoldDB" id="A0A4S4L936"/>
<name>A0A4S4L936_9AGAM</name>
<gene>
    <name evidence="2" type="ORF">EW146_g9115</name>
</gene>
<keyword evidence="3" id="KW-1185">Reference proteome</keyword>
<organism evidence="2 3">
    <name type="scientific">Bondarzewia mesenterica</name>
    <dbReference type="NCBI Taxonomy" id="1095465"/>
    <lineage>
        <taxon>Eukaryota</taxon>
        <taxon>Fungi</taxon>
        <taxon>Dikarya</taxon>
        <taxon>Basidiomycota</taxon>
        <taxon>Agaricomycotina</taxon>
        <taxon>Agaricomycetes</taxon>
        <taxon>Russulales</taxon>
        <taxon>Bondarzewiaceae</taxon>
        <taxon>Bondarzewia</taxon>
    </lineage>
</organism>
<feature type="compositionally biased region" description="Polar residues" evidence="1">
    <location>
        <begin position="94"/>
        <end position="127"/>
    </location>
</feature>